<keyword evidence="2" id="KW-0378">Hydrolase</keyword>
<comment type="caution">
    <text evidence="2">The sequence shown here is derived from an EMBL/GenBank/DDBJ whole genome shotgun (WGS) entry which is preliminary data.</text>
</comment>
<dbReference type="Gene3D" id="3.40.50.1820">
    <property type="entry name" value="alpha/beta hydrolase"/>
    <property type="match status" value="1"/>
</dbReference>
<evidence type="ECO:0000313" key="3">
    <source>
        <dbReference type="Proteomes" id="UP001596540"/>
    </source>
</evidence>
<dbReference type="EMBL" id="JBHTBH010000001">
    <property type="protein sequence ID" value="MFC7326289.1"/>
    <property type="molecule type" value="Genomic_DNA"/>
</dbReference>
<reference evidence="3" key="1">
    <citation type="journal article" date="2019" name="Int. J. Syst. Evol. Microbiol.">
        <title>The Global Catalogue of Microorganisms (GCM) 10K type strain sequencing project: providing services to taxonomists for standard genome sequencing and annotation.</title>
        <authorList>
            <consortium name="The Broad Institute Genomics Platform"/>
            <consortium name="The Broad Institute Genome Sequencing Center for Infectious Disease"/>
            <person name="Wu L."/>
            <person name="Ma J."/>
        </authorList>
    </citation>
    <scope>NUCLEOTIDE SEQUENCE [LARGE SCALE GENOMIC DNA]</scope>
    <source>
        <strain evidence="3">CGMCC 4.7382</strain>
    </source>
</reference>
<accession>A0ABW2KAC8</accession>
<dbReference type="PANTHER" id="PTHR43433:SF5">
    <property type="entry name" value="AB HYDROLASE-1 DOMAIN-CONTAINING PROTEIN"/>
    <property type="match status" value="1"/>
</dbReference>
<name>A0ABW2KAC8_9ACTN</name>
<dbReference type="Proteomes" id="UP001596540">
    <property type="component" value="Unassembled WGS sequence"/>
</dbReference>
<dbReference type="PRINTS" id="PR00111">
    <property type="entry name" value="ABHYDROLASE"/>
</dbReference>
<evidence type="ECO:0000313" key="2">
    <source>
        <dbReference type="EMBL" id="MFC7326289.1"/>
    </source>
</evidence>
<organism evidence="2 3">
    <name type="scientific">Marinactinospora rubrisoli</name>
    <dbReference type="NCBI Taxonomy" id="2715399"/>
    <lineage>
        <taxon>Bacteria</taxon>
        <taxon>Bacillati</taxon>
        <taxon>Actinomycetota</taxon>
        <taxon>Actinomycetes</taxon>
        <taxon>Streptosporangiales</taxon>
        <taxon>Nocardiopsidaceae</taxon>
        <taxon>Marinactinospora</taxon>
    </lineage>
</organism>
<evidence type="ECO:0000259" key="1">
    <source>
        <dbReference type="Pfam" id="PF00561"/>
    </source>
</evidence>
<sequence>MAVVPLQYRFDGPRRAPVVLLLPALGTKWSMWEPQMPELTRTARVLRVNHRGHGETPAPEGAYSVAELGGDVLDLLDRCEVDRCAVVGAGLGGMTATWLAAREPERVGRLALLSCAAQLPPAARWQRLAALARSGGTVSVVSEFTRGWFTPGFADRRPDIISRLADELEEVSGTGYAGCCDAIAGVDQRALLARVRAPTLVVSAVHDPETPPGYGQRIAAGIPGARFETVAGAAHLVNIERADRVNELLVEHLGI</sequence>
<dbReference type="SUPFAM" id="SSF53474">
    <property type="entry name" value="alpha/beta-Hydrolases"/>
    <property type="match status" value="1"/>
</dbReference>
<feature type="domain" description="AB hydrolase-1" evidence="1">
    <location>
        <begin position="17"/>
        <end position="241"/>
    </location>
</feature>
<dbReference type="RefSeq" id="WP_379868060.1">
    <property type="nucleotide sequence ID" value="NZ_JBHTBH010000001.1"/>
</dbReference>
<dbReference type="InterPro" id="IPR029058">
    <property type="entry name" value="AB_hydrolase_fold"/>
</dbReference>
<dbReference type="PANTHER" id="PTHR43433">
    <property type="entry name" value="HYDROLASE, ALPHA/BETA FOLD FAMILY PROTEIN"/>
    <property type="match status" value="1"/>
</dbReference>
<dbReference type="GO" id="GO:0016787">
    <property type="term" value="F:hydrolase activity"/>
    <property type="evidence" value="ECO:0007669"/>
    <property type="project" value="UniProtKB-KW"/>
</dbReference>
<dbReference type="Pfam" id="PF00561">
    <property type="entry name" value="Abhydrolase_1"/>
    <property type="match status" value="1"/>
</dbReference>
<dbReference type="InterPro" id="IPR050471">
    <property type="entry name" value="AB_hydrolase"/>
</dbReference>
<keyword evidence="3" id="KW-1185">Reference proteome</keyword>
<protein>
    <submittedName>
        <fullName evidence="2">Alpha/beta fold hydrolase</fullName>
    </submittedName>
</protein>
<proteinExistence type="predicted"/>
<gene>
    <name evidence="2" type="ORF">ACFQRF_00930</name>
</gene>
<dbReference type="InterPro" id="IPR000073">
    <property type="entry name" value="AB_hydrolase_1"/>
</dbReference>